<dbReference type="InterPro" id="IPR013320">
    <property type="entry name" value="ConA-like_dom_sf"/>
</dbReference>
<feature type="chain" id="PRO_5004053333" evidence="1">
    <location>
        <begin position="25"/>
        <end position="358"/>
    </location>
</feature>
<keyword evidence="1" id="KW-0732">Signal</keyword>
<feature type="domain" description="B30.2/SPRY" evidence="2">
    <location>
        <begin position="152"/>
        <end position="351"/>
    </location>
</feature>
<dbReference type="EMBL" id="JQ074057">
    <property type="protein sequence ID" value="AFD54150.1"/>
    <property type="molecule type" value="mRNA"/>
</dbReference>
<sequence>MATFSVALLIILVGVGSMASSVRSDEQQNQNPTENGGGLKHLFGLDGIRENQIVLAEKMSGIGAKLEKIENGMSDNQNVMAEKMLGIEAKLEKQIENGKAYSLISLLSSKILEQEIKNAIRENQNVMAEKMSGIEAKLEKQIEKGIRDNHKEPSPMMNNSTLALFHFHSLPIYRWNASDCHPEIVINEGTNAIQTNATGTEELSGFRSCRAGPIHIPSAAAGRIGIIYAEYRIIAKNLILHIGLSTKEMPLCNSLGYAPISYGYASFGVIEGKNANGNGVKIGDNVPFFDTGDVVGCGLNWATRQVFFTKNGQRLDITNLYVDEETADFYPTVSMLSYGAAVEANFGPNFQYDVSKKF</sequence>
<dbReference type="PROSITE" id="PS50188">
    <property type="entry name" value="B302_SPRY"/>
    <property type="match status" value="1"/>
</dbReference>
<name>M4GQA8_HETGL</name>
<evidence type="ECO:0000259" key="2">
    <source>
        <dbReference type="PROSITE" id="PS50188"/>
    </source>
</evidence>
<dbReference type="InterPro" id="IPR001870">
    <property type="entry name" value="B30.2/SPRY"/>
</dbReference>
<evidence type="ECO:0000313" key="3">
    <source>
        <dbReference type="EMBL" id="AFD54150.1"/>
    </source>
</evidence>
<accession>M4GQA8</accession>
<protein>
    <submittedName>
        <fullName evidence="3">Ran-binding protein 6</fullName>
    </submittedName>
</protein>
<dbReference type="Gene3D" id="2.60.120.920">
    <property type="match status" value="1"/>
</dbReference>
<reference evidence="3" key="1">
    <citation type="submission" date="2011-11" db="EMBL/GenBank/DDBJ databases">
        <title>Cloning and sequence analysis of ran-binding protein gene in the plant parasitic nematode Heterodera glycines.</title>
        <authorList>
            <person name="Peng D."/>
            <person name="Peng H."/>
        </authorList>
    </citation>
    <scope>NUCLEOTIDE SEQUENCE</scope>
</reference>
<proteinExistence type="evidence at transcript level"/>
<dbReference type="InterPro" id="IPR003877">
    <property type="entry name" value="SPRY_dom"/>
</dbReference>
<dbReference type="AlphaFoldDB" id="M4GQA8"/>
<dbReference type="InterPro" id="IPR043136">
    <property type="entry name" value="B30.2/SPRY_sf"/>
</dbReference>
<organism evidence="3">
    <name type="scientific">Heterodera glycines</name>
    <name type="common">Soybean cyst nematode worm</name>
    <dbReference type="NCBI Taxonomy" id="51029"/>
    <lineage>
        <taxon>Eukaryota</taxon>
        <taxon>Metazoa</taxon>
        <taxon>Ecdysozoa</taxon>
        <taxon>Nematoda</taxon>
        <taxon>Chromadorea</taxon>
        <taxon>Rhabditida</taxon>
        <taxon>Tylenchina</taxon>
        <taxon>Tylenchomorpha</taxon>
        <taxon>Tylenchoidea</taxon>
        <taxon>Heteroderidae</taxon>
        <taxon>Heteroderinae</taxon>
        <taxon>Heterodera</taxon>
    </lineage>
</organism>
<dbReference type="SMART" id="SM00449">
    <property type="entry name" value="SPRY"/>
    <property type="match status" value="1"/>
</dbReference>
<feature type="signal peptide" evidence="1">
    <location>
        <begin position="1"/>
        <end position="24"/>
    </location>
</feature>
<dbReference type="SUPFAM" id="SSF49899">
    <property type="entry name" value="Concanavalin A-like lectins/glucanases"/>
    <property type="match status" value="1"/>
</dbReference>
<dbReference type="Pfam" id="PF00622">
    <property type="entry name" value="SPRY"/>
    <property type="match status" value="1"/>
</dbReference>
<gene>
    <name evidence="3" type="primary">rbp-6</name>
</gene>
<evidence type="ECO:0000256" key="1">
    <source>
        <dbReference type="SAM" id="SignalP"/>
    </source>
</evidence>